<dbReference type="GO" id="GO:0006307">
    <property type="term" value="P:DNA alkylation repair"/>
    <property type="evidence" value="ECO:0007669"/>
    <property type="project" value="UniProtKB-UniRule"/>
</dbReference>
<dbReference type="PROSITE" id="PS00374">
    <property type="entry name" value="MGMT"/>
    <property type="match status" value="1"/>
</dbReference>
<dbReference type="InterPro" id="IPR001497">
    <property type="entry name" value="MethylDNA_cys_MeTrfase_AS"/>
</dbReference>
<feature type="domain" description="Methylated-DNA-[protein]-cysteine S-methyltransferase DNA binding" evidence="10">
    <location>
        <begin position="75"/>
        <end position="155"/>
    </location>
</feature>
<reference evidence="11 12" key="1">
    <citation type="submission" date="2011-11" db="EMBL/GenBank/DDBJ databases">
        <title>The Noncontiguous Finished genome of Jonquetella anthropi DSM 22815.</title>
        <authorList>
            <consortium name="US DOE Joint Genome Institute (JGI-PGF)"/>
            <person name="Lucas S."/>
            <person name="Copeland A."/>
            <person name="Lapidus A."/>
            <person name="Glavina del Rio T."/>
            <person name="Dalin E."/>
            <person name="Tice H."/>
            <person name="Bruce D."/>
            <person name="Goodwin L."/>
            <person name="Pitluck S."/>
            <person name="Peters L."/>
            <person name="Mikhailova N."/>
            <person name="Held B."/>
            <person name="Kyrpides N."/>
            <person name="Mavromatis K."/>
            <person name="Ivanova N."/>
            <person name="Markowitz V."/>
            <person name="Cheng J.-F."/>
            <person name="Hugenholtz P."/>
            <person name="Woyke T."/>
            <person name="Wu D."/>
            <person name="Gronow S."/>
            <person name="Wellnitz S."/>
            <person name="Brambilla E."/>
            <person name="Klenk H.-P."/>
            <person name="Eisen J.A."/>
        </authorList>
    </citation>
    <scope>NUCLEOTIDE SEQUENCE [LARGE SCALE GENOMIC DNA]</scope>
    <source>
        <strain evidence="11 12">DSM 22815</strain>
    </source>
</reference>
<dbReference type="RefSeq" id="WP_008520223.1">
    <property type="nucleotide sequence ID" value="NZ_CM001376.1"/>
</dbReference>
<dbReference type="Gene3D" id="3.30.160.70">
    <property type="entry name" value="Methylated DNA-protein cysteine methyltransferase domain"/>
    <property type="match status" value="1"/>
</dbReference>
<dbReference type="Pfam" id="PF01035">
    <property type="entry name" value="DNA_binding_1"/>
    <property type="match status" value="1"/>
</dbReference>
<evidence type="ECO:0000256" key="6">
    <source>
        <dbReference type="ARBA" id="ARBA00022763"/>
    </source>
</evidence>
<comment type="function">
    <text evidence="9">Involved in the cellular defense against the biological effects of O6-methylguanine (O6-MeG) and O4-methylthymine (O4-MeT) in DNA. Repairs the methylated nucleobase in DNA by stoichiometrically transferring the methyl group to a cysteine residue in the enzyme. This is a suicide reaction: the enzyme is irreversibly inactivated.</text>
</comment>
<keyword evidence="12" id="KW-1185">Reference proteome</keyword>
<evidence type="ECO:0000256" key="8">
    <source>
        <dbReference type="ARBA" id="ARBA00049348"/>
    </source>
</evidence>
<dbReference type="CDD" id="cd06445">
    <property type="entry name" value="ATase"/>
    <property type="match status" value="1"/>
</dbReference>
<comment type="similarity">
    <text evidence="2 9">Belongs to the MGMT family.</text>
</comment>
<dbReference type="HOGENOM" id="CLU_000445_52_2_0"/>
<dbReference type="EC" id="2.1.1.63" evidence="9"/>
<dbReference type="NCBIfam" id="TIGR00589">
    <property type="entry name" value="ogt"/>
    <property type="match status" value="1"/>
</dbReference>
<dbReference type="InterPro" id="IPR036388">
    <property type="entry name" value="WH-like_DNA-bd_sf"/>
</dbReference>
<proteinExistence type="inferred from homology"/>
<dbReference type="InterPro" id="IPR036631">
    <property type="entry name" value="MGMT_N_sf"/>
</dbReference>
<dbReference type="OrthoDB" id="9802228at2"/>
<accession>H0UIX0</accession>
<gene>
    <name evidence="11" type="ORF">JonanDRAFT_0345</name>
</gene>
<keyword evidence="4 9" id="KW-0489">Methyltransferase</keyword>
<dbReference type="GO" id="GO:0003908">
    <property type="term" value="F:methylated-DNA-[protein]-cysteine S-methyltransferase activity"/>
    <property type="evidence" value="ECO:0007669"/>
    <property type="project" value="UniProtKB-UniRule"/>
</dbReference>
<keyword evidence="7 9" id="KW-0234">DNA repair</keyword>
<evidence type="ECO:0000256" key="4">
    <source>
        <dbReference type="ARBA" id="ARBA00022603"/>
    </source>
</evidence>
<dbReference type="GO" id="GO:0005737">
    <property type="term" value="C:cytoplasm"/>
    <property type="evidence" value="ECO:0007669"/>
    <property type="project" value="UniProtKB-SubCell"/>
</dbReference>
<keyword evidence="5 9" id="KW-0808">Transferase</keyword>
<keyword evidence="3 9" id="KW-0963">Cytoplasm</keyword>
<dbReference type="InterPro" id="IPR036217">
    <property type="entry name" value="MethylDNA_cys_MeTrfase_DNAb"/>
</dbReference>
<dbReference type="Gene3D" id="1.10.10.10">
    <property type="entry name" value="Winged helix-like DNA-binding domain superfamily/Winged helix DNA-binding domain"/>
    <property type="match status" value="1"/>
</dbReference>
<dbReference type="InterPro" id="IPR014048">
    <property type="entry name" value="MethylDNA_cys_MeTrfase_DNA-bd"/>
</dbReference>
<evidence type="ECO:0000256" key="2">
    <source>
        <dbReference type="ARBA" id="ARBA00008711"/>
    </source>
</evidence>
<comment type="catalytic activity">
    <reaction evidence="8 9">
        <text>a 6-O-methyl-2'-deoxyguanosine in DNA + L-cysteinyl-[protein] = S-methyl-L-cysteinyl-[protein] + a 2'-deoxyguanosine in DNA</text>
        <dbReference type="Rhea" id="RHEA:24000"/>
        <dbReference type="Rhea" id="RHEA-COMP:10131"/>
        <dbReference type="Rhea" id="RHEA-COMP:10132"/>
        <dbReference type="Rhea" id="RHEA-COMP:11367"/>
        <dbReference type="Rhea" id="RHEA-COMP:11368"/>
        <dbReference type="ChEBI" id="CHEBI:29950"/>
        <dbReference type="ChEBI" id="CHEBI:82612"/>
        <dbReference type="ChEBI" id="CHEBI:85445"/>
        <dbReference type="ChEBI" id="CHEBI:85448"/>
        <dbReference type="EC" id="2.1.1.63"/>
    </reaction>
</comment>
<dbReference type="GO" id="GO:0032259">
    <property type="term" value="P:methylation"/>
    <property type="evidence" value="ECO:0007669"/>
    <property type="project" value="UniProtKB-KW"/>
</dbReference>
<comment type="subcellular location">
    <subcellularLocation>
        <location evidence="9">Cytoplasm</location>
    </subcellularLocation>
</comment>
<dbReference type="AlphaFoldDB" id="H0UIX0"/>
<dbReference type="SUPFAM" id="SSF46767">
    <property type="entry name" value="Methylated DNA-protein cysteine methyltransferase, C-terminal domain"/>
    <property type="match status" value="1"/>
</dbReference>
<dbReference type="FunFam" id="1.10.10.10:FF:000214">
    <property type="entry name" value="Methylated-DNA--protein-cysteine methyltransferase"/>
    <property type="match status" value="1"/>
</dbReference>
<evidence type="ECO:0000256" key="1">
    <source>
        <dbReference type="ARBA" id="ARBA00001286"/>
    </source>
</evidence>
<dbReference type="Proteomes" id="UP000003806">
    <property type="component" value="Chromosome"/>
</dbReference>
<sequence>MSGPVLLRRVDAGPFPLLVGEEDGKLVKVGFPGELGNVVQGPDTPLLRETARQLRAYFSRRLKVFDLPLAFSGTPFQLQVWEALRLVPWGKTVTYSELARRTARPKAARAVGNAMAANPLVIVIPCHRVVLSDGRLGQFGGGAAMKQFLLANEGVLFQLPRSGGGSRRVLQ</sequence>
<dbReference type="PANTHER" id="PTHR10815">
    <property type="entry name" value="METHYLATED-DNA--PROTEIN-CYSTEINE METHYLTRANSFERASE"/>
    <property type="match status" value="1"/>
</dbReference>
<dbReference type="eggNOG" id="COG0350">
    <property type="taxonomic scope" value="Bacteria"/>
</dbReference>
<evidence type="ECO:0000256" key="3">
    <source>
        <dbReference type="ARBA" id="ARBA00022490"/>
    </source>
</evidence>
<dbReference type="SUPFAM" id="SSF53155">
    <property type="entry name" value="Methylated DNA-protein cysteine methyltransferase domain"/>
    <property type="match status" value="1"/>
</dbReference>
<evidence type="ECO:0000259" key="10">
    <source>
        <dbReference type="Pfam" id="PF01035"/>
    </source>
</evidence>
<dbReference type="PANTHER" id="PTHR10815:SF13">
    <property type="entry name" value="METHYLATED-DNA--PROTEIN-CYSTEINE METHYLTRANSFERASE"/>
    <property type="match status" value="1"/>
</dbReference>
<organism evidence="11 12">
    <name type="scientific">Jonquetella anthropi DSM 22815</name>
    <dbReference type="NCBI Taxonomy" id="885272"/>
    <lineage>
        <taxon>Bacteria</taxon>
        <taxon>Thermotogati</taxon>
        <taxon>Synergistota</taxon>
        <taxon>Synergistia</taxon>
        <taxon>Synergistales</taxon>
        <taxon>Dethiosulfovibrionaceae</taxon>
        <taxon>Jonquetella</taxon>
    </lineage>
</organism>
<protein>
    <recommendedName>
        <fullName evidence="9">Methylated-DNA--protein-cysteine methyltransferase</fullName>
        <ecNumber evidence="9">2.1.1.63</ecNumber>
    </recommendedName>
    <alternativeName>
        <fullName evidence="9">6-O-methylguanine-DNA methyltransferase</fullName>
        <shortName evidence="9">MGMT</shortName>
    </alternativeName>
    <alternativeName>
        <fullName evidence="9">O-6-methylguanine-DNA-alkyltransferase</fullName>
    </alternativeName>
</protein>
<feature type="active site" description="Nucleophile; methyl group acceptor" evidence="9">
    <location>
        <position position="126"/>
    </location>
</feature>
<evidence type="ECO:0000256" key="9">
    <source>
        <dbReference type="HAMAP-Rule" id="MF_00772"/>
    </source>
</evidence>
<dbReference type="EMBL" id="CM001376">
    <property type="protein sequence ID" value="EHM12764.1"/>
    <property type="molecule type" value="Genomic_DNA"/>
</dbReference>
<evidence type="ECO:0000313" key="11">
    <source>
        <dbReference type="EMBL" id="EHM12764.1"/>
    </source>
</evidence>
<evidence type="ECO:0000256" key="5">
    <source>
        <dbReference type="ARBA" id="ARBA00022679"/>
    </source>
</evidence>
<dbReference type="InterPro" id="IPR023546">
    <property type="entry name" value="MGMT"/>
</dbReference>
<dbReference type="STRING" id="885272.JonanDRAFT_0345"/>
<keyword evidence="6 9" id="KW-0227">DNA damage</keyword>
<evidence type="ECO:0000313" key="12">
    <source>
        <dbReference type="Proteomes" id="UP000003806"/>
    </source>
</evidence>
<name>H0UIX0_9BACT</name>
<evidence type="ECO:0000256" key="7">
    <source>
        <dbReference type="ARBA" id="ARBA00023204"/>
    </source>
</evidence>
<comment type="catalytic activity">
    <reaction evidence="1 9">
        <text>a 4-O-methyl-thymidine in DNA + L-cysteinyl-[protein] = a thymidine in DNA + S-methyl-L-cysteinyl-[protein]</text>
        <dbReference type="Rhea" id="RHEA:53428"/>
        <dbReference type="Rhea" id="RHEA-COMP:10131"/>
        <dbReference type="Rhea" id="RHEA-COMP:10132"/>
        <dbReference type="Rhea" id="RHEA-COMP:13555"/>
        <dbReference type="Rhea" id="RHEA-COMP:13556"/>
        <dbReference type="ChEBI" id="CHEBI:29950"/>
        <dbReference type="ChEBI" id="CHEBI:82612"/>
        <dbReference type="ChEBI" id="CHEBI:137386"/>
        <dbReference type="ChEBI" id="CHEBI:137387"/>
        <dbReference type="EC" id="2.1.1.63"/>
    </reaction>
</comment>
<dbReference type="HAMAP" id="MF_00772">
    <property type="entry name" value="OGT"/>
    <property type="match status" value="1"/>
</dbReference>
<comment type="miscellaneous">
    <text evidence="9">This enzyme catalyzes only one turnover and therefore is not strictly catalytic. According to one definition, an enzyme is a biocatalyst that acts repeatedly and over many reaction cycles.</text>
</comment>